<evidence type="ECO:0000313" key="2">
    <source>
        <dbReference type="Proteomes" id="UP000647133"/>
    </source>
</evidence>
<gene>
    <name evidence="1" type="ORF">IFO69_20945</name>
</gene>
<name>A0ABR9AR40_9BACT</name>
<organism evidence="1 2">
    <name type="scientific">Echinicola arenosa</name>
    <dbReference type="NCBI Taxonomy" id="2774144"/>
    <lineage>
        <taxon>Bacteria</taxon>
        <taxon>Pseudomonadati</taxon>
        <taxon>Bacteroidota</taxon>
        <taxon>Cytophagia</taxon>
        <taxon>Cytophagales</taxon>
        <taxon>Cyclobacteriaceae</taxon>
        <taxon>Echinicola</taxon>
    </lineage>
</organism>
<keyword evidence="2" id="KW-1185">Reference proteome</keyword>
<sequence>MKQLAEKKREQNIGEYIVYMYQMEDLIRSYQFNMEEIRQYVISHYPVSEEEKEEITEWFSALVEQMQKENIKEAGHLSTTQEEVSKLANIHWGLLKKDQGYFKIYNEAKPHIIEAIMAAEGQDLGNEIQICLNGVYGLLLCRLTGKKLSPEQEKSAQAFGSVLSYLNLAYMEKEN</sequence>
<protein>
    <submittedName>
        <fullName evidence="1">DUF4924 family protein</fullName>
    </submittedName>
</protein>
<accession>A0ABR9AR40</accession>
<dbReference type="RefSeq" id="WP_192012112.1">
    <property type="nucleotide sequence ID" value="NZ_JACYTQ010000011.1"/>
</dbReference>
<dbReference type="Pfam" id="PF16271">
    <property type="entry name" value="DUF4924"/>
    <property type="match status" value="1"/>
</dbReference>
<dbReference type="EMBL" id="JACYTQ010000011">
    <property type="protein sequence ID" value="MBD8491234.1"/>
    <property type="molecule type" value="Genomic_DNA"/>
</dbReference>
<dbReference type="InterPro" id="IPR032574">
    <property type="entry name" value="DUF4924"/>
</dbReference>
<comment type="caution">
    <text evidence="1">The sequence shown here is derived from an EMBL/GenBank/DDBJ whole genome shotgun (WGS) entry which is preliminary data.</text>
</comment>
<dbReference type="Proteomes" id="UP000647133">
    <property type="component" value="Unassembled WGS sequence"/>
</dbReference>
<evidence type="ECO:0000313" key="1">
    <source>
        <dbReference type="EMBL" id="MBD8491234.1"/>
    </source>
</evidence>
<proteinExistence type="predicted"/>
<reference evidence="1 2" key="1">
    <citation type="submission" date="2020-09" db="EMBL/GenBank/DDBJ databases">
        <title>Echinicola sp. CAU 1574 isolated from sand of Sido Beach.</title>
        <authorList>
            <person name="Kim W."/>
        </authorList>
    </citation>
    <scope>NUCLEOTIDE SEQUENCE [LARGE SCALE GENOMIC DNA]</scope>
    <source>
        <strain evidence="1 2">CAU 1574</strain>
    </source>
</reference>